<evidence type="ECO:0000313" key="2">
    <source>
        <dbReference type="Proteomes" id="UP001597399"/>
    </source>
</evidence>
<gene>
    <name evidence="1" type="ORF">ACFSUE_15350</name>
</gene>
<reference evidence="2" key="1">
    <citation type="journal article" date="2019" name="Int. J. Syst. Evol. Microbiol.">
        <title>The Global Catalogue of Microorganisms (GCM) 10K type strain sequencing project: providing services to taxonomists for standard genome sequencing and annotation.</title>
        <authorList>
            <consortium name="The Broad Institute Genomics Platform"/>
            <consortium name="The Broad Institute Genome Sequencing Center for Infectious Disease"/>
            <person name="Wu L."/>
            <person name="Ma J."/>
        </authorList>
    </citation>
    <scope>NUCLEOTIDE SEQUENCE [LARGE SCALE GENOMIC DNA]</scope>
    <source>
        <strain evidence="2">TISTR 2466</strain>
    </source>
</reference>
<dbReference type="EMBL" id="JBHUMQ010000034">
    <property type="protein sequence ID" value="MFD2694991.1"/>
    <property type="molecule type" value="Genomic_DNA"/>
</dbReference>
<accession>A0ABW5S5B3</accession>
<dbReference type="Proteomes" id="UP001597399">
    <property type="component" value="Unassembled WGS sequence"/>
</dbReference>
<protein>
    <submittedName>
        <fullName evidence="1">Uncharacterized protein</fullName>
    </submittedName>
</protein>
<sequence length="55" mass="6227">MNEHGDINYSIYDDAEKTFKVLGKTIRTNLESGMTDEVAGLLNEYVNLYDALRGK</sequence>
<name>A0ABW5S5B3_9BACL</name>
<proteinExistence type="predicted"/>
<comment type="caution">
    <text evidence="1">The sequence shown here is derived from an EMBL/GenBank/DDBJ whole genome shotgun (WGS) entry which is preliminary data.</text>
</comment>
<evidence type="ECO:0000313" key="1">
    <source>
        <dbReference type="EMBL" id="MFD2694991.1"/>
    </source>
</evidence>
<organism evidence="1 2">
    <name type="scientific">Sporolactobacillus shoreicorticis</name>
    <dbReference type="NCBI Taxonomy" id="1923877"/>
    <lineage>
        <taxon>Bacteria</taxon>
        <taxon>Bacillati</taxon>
        <taxon>Bacillota</taxon>
        <taxon>Bacilli</taxon>
        <taxon>Bacillales</taxon>
        <taxon>Sporolactobacillaceae</taxon>
        <taxon>Sporolactobacillus</taxon>
    </lineage>
</organism>
<keyword evidence="2" id="KW-1185">Reference proteome</keyword>
<dbReference type="RefSeq" id="WP_253064681.1">
    <property type="nucleotide sequence ID" value="NZ_JAMXWM010000031.1"/>
</dbReference>